<sequence length="37" mass="4121">MRCTRVKAHVEVYVEPIDISALERSGATPERSGDFSL</sequence>
<organism evidence="1">
    <name type="scientific">Myoviridae sp. ctlRg1</name>
    <dbReference type="NCBI Taxonomy" id="2826692"/>
    <lineage>
        <taxon>Viruses</taxon>
        <taxon>Duplodnaviria</taxon>
        <taxon>Heunggongvirae</taxon>
        <taxon>Uroviricota</taxon>
        <taxon>Caudoviricetes</taxon>
    </lineage>
</organism>
<accession>A0A8S5M6H7</accession>
<reference evidence="1" key="1">
    <citation type="journal article" date="2021" name="Proc. Natl. Acad. Sci. U.S.A.">
        <title>A Catalog of Tens of Thousands of Viruses from Human Metagenomes Reveals Hidden Associations with Chronic Diseases.</title>
        <authorList>
            <person name="Tisza M.J."/>
            <person name="Buck C.B."/>
        </authorList>
    </citation>
    <scope>NUCLEOTIDE SEQUENCE</scope>
    <source>
        <strain evidence="1">CtlRg1</strain>
    </source>
</reference>
<protein>
    <submittedName>
        <fullName evidence="1">Uncharacterized protein</fullName>
    </submittedName>
</protein>
<name>A0A8S5M6H7_9CAUD</name>
<dbReference type="EMBL" id="BK014834">
    <property type="protein sequence ID" value="DAD77812.1"/>
    <property type="molecule type" value="Genomic_DNA"/>
</dbReference>
<evidence type="ECO:0000313" key="1">
    <source>
        <dbReference type="EMBL" id="DAD77812.1"/>
    </source>
</evidence>
<proteinExistence type="predicted"/>